<keyword evidence="3" id="KW-1185">Reference proteome</keyword>
<dbReference type="OrthoDB" id="2529286at2759"/>
<dbReference type="GO" id="GO:0008757">
    <property type="term" value="F:S-adenosylmethionine-dependent methyltransferase activity"/>
    <property type="evidence" value="ECO:0007669"/>
    <property type="project" value="UniProtKB-ARBA"/>
</dbReference>
<sequence length="406" mass="44667">MDYPVNAAGSGSPYSSHLKSNGYEDGTDEDQEQEVPTLPNQLLQLSPGARRVTDADEEIFLLYTLTPALAGRYGLGQVDSKHDLLTITFDLDKDDPPEVSSRNSDSLSSSATRSRKDATSKVARGSKRQGLSTGSKSSKNATSSARDTTVNTLLFQDSTSLRSNAGDTGSVIWRSSLYLAACLTRQLYRPQRGDEPLSLLNRKALLNPKGEQEDGRINILELGTGTGVLPAILLPFLQTRRLANRLHWTATDLEELLPLIRRNLSDKLSSTSSDSEEGGITLSSLPLDWMHASNLLHSSTSYAGGSEALRRSLLPSSLTGYPDLLMAVDCIFNPSLFDPLLDTIDLFTLKAHTVVLLLVELRSAEAMREFMEGWLKRDGGWRVWSVDVEQMKGMEKGYVIWVGWKE</sequence>
<evidence type="ECO:0000313" key="2">
    <source>
        <dbReference type="EMBL" id="PWN23651.1"/>
    </source>
</evidence>
<dbReference type="PANTHER" id="PTHR14614:SF109">
    <property type="entry name" value="RIBOSOMAL LYSINE N-METHYLTRANSFERASE 5"/>
    <property type="match status" value="1"/>
</dbReference>
<dbReference type="Gene3D" id="3.40.50.150">
    <property type="entry name" value="Vaccinia Virus protein VP39"/>
    <property type="match status" value="1"/>
</dbReference>
<proteinExistence type="predicted"/>
<dbReference type="Proteomes" id="UP000245942">
    <property type="component" value="Unassembled WGS sequence"/>
</dbReference>
<reference evidence="2 3" key="1">
    <citation type="journal article" date="2018" name="Mol. Biol. Evol.">
        <title>Broad Genomic Sampling Reveals a Smut Pathogenic Ancestry of the Fungal Clade Ustilaginomycotina.</title>
        <authorList>
            <person name="Kijpornyongpan T."/>
            <person name="Mondo S.J."/>
            <person name="Barry K."/>
            <person name="Sandor L."/>
            <person name="Lee J."/>
            <person name="Lipzen A."/>
            <person name="Pangilinan J."/>
            <person name="LaButti K."/>
            <person name="Hainaut M."/>
            <person name="Henrissat B."/>
            <person name="Grigoriev I.V."/>
            <person name="Spatafora J.W."/>
            <person name="Aime M.C."/>
        </authorList>
    </citation>
    <scope>NUCLEOTIDE SEQUENCE [LARGE SCALE GENOMIC DNA]</scope>
    <source>
        <strain evidence="2 3">MCA 4718</strain>
    </source>
</reference>
<accession>A0A316UH45</accession>
<gene>
    <name evidence="2" type="ORF">BCV69DRAFT_309531</name>
</gene>
<dbReference type="STRING" id="1684307.A0A316UH45"/>
<dbReference type="PANTHER" id="PTHR14614">
    <property type="entry name" value="HEPATOCELLULAR CARCINOMA-ASSOCIATED ANTIGEN"/>
    <property type="match status" value="1"/>
</dbReference>
<feature type="region of interest" description="Disordered" evidence="1">
    <location>
        <begin position="91"/>
        <end position="145"/>
    </location>
</feature>
<organism evidence="2 3">
    <name type="scientific">Pseudomicrostroma glucosiphilum</name>
    <dbReference type="NCBI Taxonomy" id="1684307"/>
    <lineage>
        <taxon>Eukaryota</taxon>
        <taxon>Fungi</taxon>
        <taxon>Dikarya</taxon>
        <taxon>Basidiomycota</taxon>
        <taxon>Ustilaginomycotina</taxon>
        <taxon>Exobasidiomycetes</taxon>
        <taxon>Microstromatales</taxon>
        <taxon>Microstromatales incertae sedis</taxon>
        <taxon>Pseudomicrostroma</taxon>
    </lineage>
</organism>
<evidence type="ECO:0000313" key="3">
    <source>
        <dbReference type="Proteomes" id="UP000245942"/>
    </source>
</evidence>
<dbReference type="GO" id="GO:0005829">
    <property type="term" value="C:cytosol"/>
    <property type="evidence" value="ECO:0007669"/>
    <property type="project" value="TreeGrafter"/>
</dbReference>
<dbReference type="InterPro" id="IPR029063">
    <property type="entry name" value="SAM-dependent_MTases_sf"/>
</dbReference>
<dbReference type="InterPro" id="IPR019410">
    <property type="entry name" value="Methyltransf_16"/>
</dbReference>
<dbReference type="SUPFAM" id="SSF53335">
    <property type="entry name" value="S-adenosyl-L-methionine-dependent methyltransferases"/>
    <property type="match status" value="1"/>
</dbReference>
<dbReference type="GeneID" id="37016455"/>
<dbReference type="EMBL" id="KZ819321">
    <property type="protein sequence ID" value="PWN23651.1"/>
    <property type="molecule type" value="Genomic_DNA"/>
</dbReference>
<dbReference type="AlphaFoldDB" id="A0A316UH45"/>
<feature type="compositionally biased region" description="Low complexity" evidence="1">
    <location>
        <begin position="100"/>
        <end position="112"/>
    </location>
</feature>
<feature type="region of interest" description="Disordered" evidence="1">
    <location>
        <begin position="1"/>
        <end position="49"/>
    </location>
</feature>
<protein>
    <submittedName>
        <fullName evidence="2">Uncharacterized protein</fullName>
    </submittedName>
</protein>
<name>A0A316UH45_9BASI</name>
<evidence type="ECO:0000256" key="1">
    <source>
        <dbReference type="SAM" id="MobiDB-lite"/>
    </source>
</evidence>
<dbReference type="Pfam" id="PF10294">
    <property type="entry name" value="Methyltransf_16"/>
    <property type="match status" value="1"/>
</dbReference>
<feature type="compositionally biased region" description="Polar residues" evidence="1">
    <location>
        <begin position="129"/>
        <end position="145"/>
    </location>
</feature>
<dbReference type="RefSeq" id="XP_025350811.1">
    <property type="nucleotide sequence ID" value="XM_025494721.1"/>
</dbReference>
<dbReference type="GO" id="GO:0032991">
    <property type="term" value="C:protein-containing complex"/>
    <property type="evidence" value="ECO:0007669"/>
    <property type="project" value="TreeGrafter"/>
</dbReference>